<comment type="caution">
    <text evidence="2">The sequence shown here is derived from an EMBL/GenBank/DDBJ whole genome shotgun (WGS) entry which is preliminary data.</text>
</comment>
<organism evidence="2 3">
    <name type="scientific">Cirrhinus mrigala</name>
    <name type="common">Mrigala</name>
    <dbReference type="NCBI Taxonomy" id="683832"/>
    <lineage>
        <taxon>Eukaryota</taxon>
        <taxon>Metazoa</taxon>
        <taxon>Chordata</taxon>
        <taxon>Craniata</taxon>
        <taxon>Vertebrata</taxon>
        <taxon>Euteleostomi</taxon>
        <taxon>Actinopterygii</taxon>
        <taxon>Neopterygii</taxon>
        <taxon>Teleostei</taxon>
        <taxon>Ostariophysi</taxon>
        <taxon>Cypriniformes</taxon>
        <taxon>Cyprinidae</taxon>
        <taxon>Labeoninae</taxon>
        <taxon>Labeonini</taxon>
        <taxon>Cirrhinus</taxon>
    </lineage>
</organism>
<sequence length="82" mass="9299">ITVTHPITSTTLCPNSRETAEGRRVGGRGDGGAVRTTESVPAPAVLWPSRRVKMRRRRRKRKKLQRTRAPPQRPQQRGKTVF</sequence>
<accession>A0ABD0N506</accession>
<feature type="compositionally biased region" description="Polar residues" evidence="1">
    <location>
        <begin position="1"/>
        <end position="17"/>
    </location>
</feature>
<feature type="non-terminal residue" evidence="2">
    <location>
        <position position="82"/>
    </location>
</feature>
<proteinExistence type="predicted"/>
<feature type="region of interest" description="Disordered" evidence="1">
    <location>
        <begin position="1"/>
        <end position="82"/>
    </location>
</feature>
<dbReference type="Proteomes" id="UP001529510">
    <property type="component" value="Unassembled WGS sequence"/>
</dbReference>
<feature type="compositionally biased region" description="Low complexity" evidence="1">
    <location>
        <begin position="67"/>
        <end position="82"/>
    </location>
</feature>
<gene>
    <name evidence="2" type="ORF">M9458_047636</name>
</gene>
<feature type="non-terminal residue" evidence="2">
    <location>
        <position position="1"/>
    </location>
</feature>
<feature type="compositionally biased region" description="Basic residues" evidence="1">
    <location>
        <begin position="50"/>
        <end position="66"/>
    </location>
</feature>
<evidence type="ECO:0000313" key="2">
    <source>
        <dbReference type="EMBL" id="KAL0156390.1"/>
    </source>
</evidence>
<dbReference type="EMBL" id="JAMKFB020000024">
    <property type="protein sequence ID" value="KAL0156390.1"/>
    <property type="molecule type" value="Genomic_DNA"/>
</dbReference>
<keyword evidence="3" id="KW-1185">Reference proteome</keyword>
<evidence type="ECO:0000256" key="1">
    <source>
        <dbReference type="SAM" id="MobiDB-lite"/>
    </source>
</evidence>
<protein>
    <submittedName>
        <fullName evidence="2">Uncharacterized protein</fullName>
    </submittedName>
</protein>
<name>A0ABD0N506_CIRMR</name>
<dbReference type="AlphaFoldDB" id="A0ABD0N506"/>
<evidence type="ECO:0000313" key="3">
    <source>
        <dbReference type="Proteomes" id="UP001529510"/>
    </source>
</evidence>
<reference evidence="2 3" key="1">
    <citation type="submission" date="2024-05" db="EMBL/GenBank/DDBJ databases">
        <title>Genome sequencing and assembly of Indian major carp, Cirrhinus mrigala (Hamilton, 1822).</title>
        <authorList>
            <person name="Mohindra V."/>
            <person name="Chowdhury L.M."/>
            <person name="Lal K."/>
            <person name="Jena J.K."/>
        </authorList>
    </citation>
    <scope>NUCLEOTIDE SEQUENCE [LARGE SCALE GENOMIC DNA]</scope>
    <source>
        <strain evidence="2">CM1030</strain>
        <tissue evidence="2">Blood</tissue>
    </source>
</reference>